<dbReference type="GO" id="GO:0017101">
    <property type="term" value="C:aminoacyl-tRNA synthetase multienzyme complex"/>
    <property type="evidence" value="ECO:0007669"/>
    <property type="project" value="TreeGrafter"/>
</dbReference>
<dbReference type="EMBL" id="JAFEKC020000017">
    <property type="protein sequence ID" value="KAK0510298.1"/>
    <property type="molecule type" value="Genomic_DNA"/>
</dbReference>
<dbReference type="EC" id="6.1.1.12" evidence="3"/>
<evidence type="ECO:0000256" key="7">
    <source>
        <dbReference type="ARBA" id="ARBA00022840"/>
    </source>
</evidence>
<name>A0AA39UZS9_9LECA</name>
<dbReference type="GO" id="GO:0006422">
    <property type="term" value="P:aspartyl-tRNA aminoacylation"/>
    <property type="evidence" value="ECO:0007669"/>
    <property type="project" value="InterPro"/>
</dbReference>
<protein>
    <recommendedName>
        <fullName evidence="12">Probable aspartate--tRNA ligase, cytoplasmic</fullName>
        <ecNumber evidence="3">6.1.1.12</ecNumber>
    </recommendedName>
    <alternativeName>
        <fullName evidence="10">Aspartyl-tRNA synthetase</fullName>
    </alternativeName>
</protein>
<reference evidence="15" key="1">
    <citation type="submission" date="2023-03" db="EMBL/GenBank/DDBJ databases">
        <title>Complete genome of Cladonia borealis.</title>
        <authorList>
            <person name="Park H."/>
        </authorList>
    </citation>
    <scope>NUCLEOTIDE SEQUENCE</scope>
    <source>
        <strain evidence="15">ANT050790</strain>
    </source>
</reference>
<keyword evidence="9" id="KW-0030">Aminoacyl-tRNA synthetase</keyword>
<comment type="subcellular location">
    <subcellularLocation>
        <location evidence="1">Cytoplasm</location>
    </subcellularLocation>
</comment>
<evidence type="ECO:0000256" key="13">
    <source>
        <dbReference type="SAM" id="MobiDB-lite"/>
    </source>
</evidence>
<dbReference type="InterPro" id="IPR012340">
    <property type="entry name" value="NA-bd_OB-fold"/>
</dbReference>
<dbReference type="SUPFAM" id="SSF55681">
    <property type="entry name" value="Class II aaRS and biotin synthetases"/>
    <property type="match status" value="1"/>
</dbReference>
<accession>A0AA39UZS9</accession>
<keyword evidence="8" id="KW-0648">Protein biosynthesis</keyword>
<dbReference type="GO" id="GO:0005829">
    <property type="term" value="C:cytosol"/>
    <property type="evidence" value="ECO:0007669"/>
    <property type="project" value="TreeGrafter"/>
</dbReference>
<keyword evidence="4" id="KW-0963">Cytoplasm</keyword>
<dbReference type="PRINTS" id="PR01042">
    <property type="entry name" value="TRNASYNTHASP"/>
</dbReference>
<evidence type="ECO:0000256" key="6">
    <source>
        <dbReference type="ARBA" id="ARBA00022741"/>
    </source>
</evidence>
<evidence type="ECO:0000256" key="11">
    <source>
        <dbReference type="ARBA" id="ARBA00047904"/>
    </source>
</evidence>
<evidence type="ECO:0000313" key="15">
    <source>
        <dbReference type="EMBL" id="KAK0510298.1"/>
    </source>
</evidence>
<dbReference type="GO" id="GO:0005524">
    <property type="term" value="F:ATP binding"/>
    <property type="evidence" value="ECO:0007669"/>
    <property type="project" value="UniProtKB-KW"/>
</dbReference>
<dbReference type="PANTHER" id="PTHR43450">
    <property type="entry name" value="ASPARTYL-TRNA SYNTHETASE"/>
    <property type="match status" value="1"/>
</dbReference>
<evidence type="ECO:0000256" key="8">
    <source>
        <dbReference type="ARBA" id="ARBA00022917"/>
    </source>
</evidence>
<evidence type="ECO:0000256" key="3">
    <source>
        <dbReference type="ARBA" id="ARBA00012841"/>
    </source>
</evidence>
<dbReference type="NCBIfam" id="NF003483">
    <property type="entry name" value="PRK05159.1"/>
    <property type="match status" value="1"/>
</dbReference>
<evidence type="ECO:0000256" key="10">
    <source>
        <dbReference type="ARBA" id="ARBA00033155"/>
    </source>
</evidence>
<dbReference type="Proteomes" id="UP001166286">
    <property type="component" value="Unassembled WGS sequence"/>
</dbReference>
<evidence type="ECO:0000256" key="2">
    <source>
        <dbReference type="ARBA" id="ARBA00005312"/>
    </source>
</evidence>
<comment type="caution">
    <text evidence="15">The sequence shown here is derived from an EMBL/GenBank/DDBJ whole genome shotgun (WGS) entry which is preliminary data.</text>
</comment>
<feature type="region of interest" description="Disordered" evidence="13">
    <location>
        <begin position="1"/>
        <end position="70"/>
    </location>
</feature>
<dbReference type="InterPro" id="IPR045864">
    <property type="entry name" value="aa-tRNA-synth_II/BPL/LPL"/>
</dbReference>
<dbReference type="Pfam" id="PF00152">
    <property type="entry name" value="tRNA-synt_2"/>
    <property type="match status" value="1"/>
</dbReference>
<dbReference type="GO" id="GO:0004815">
    <property type="term" value="F:aspartate-tRNA ligase activity"/>
    <property type="evidence" value="ECO:0007669"/>
    <property type="project" value="UniProtKB-EC"/>
</dbReference>
<dbReference type="PROSITE" id="PS50862">
    <property type="entry name" value="AA_TRNA_LIGASE_II"/>
    <property type="match status" value="1"/>
</dbReference>
<feature type="compositionally biased region" description="Basic and acidic residues" evidence="13">
    <location>
        <begin position="32"/>
        <end position="57"/>
    </location>
</feature>
<evidence type="ECO:0000256" key="9">
    <source>
        <dbReference type="ARBA" id="ARBA00023146"/>
    </source>
</evidence>
<dbReference type="Pfam" id="PF01336">
    <property type="entry name" value="tRNA_anti-codon"/>
    <property type="match status" value="1"/>
</dbReference>
<evidence type="ECO:0000256" key="5">
    <source>
        <dbReference type="ARBA" id="ARBA00022598"/>
    </source>
</evidence>
<evidence type="ECO:0000256" key="1">
    <source>
        <dbReference type="ARBA" id="ARBA00004496"/>
    </source>
</evidence>
<dbReference type="InterPro" id="IPR004523">
    <property type="entry name" value="Asp-tRNA_synthase_2"/>
</dbReference>
<dbReference type="GO" id="GO:0003723">
    <property type="term" value="F:RNA binding"/>
    <property type="evidence" value="ECO:0007669"/>
    <property type="project" value="TreeGrafter"/>
</dbReference>
<feature type="domain" description="Aminoacyl-transfer RNA synthetases class-II family profile" evidence="14">
    <location>
        <begin position="309"/>
        <end position="556"/>
    </location>
</feature>
<dbReference type="Gene3D" id="3.30.930.10">
    <property type="entry name" value="Bira Bifunctional Protein, Domain 2"/>
    <property type="match status" value="1"/>
</dbReference>
<organism evidence="15 16">
    <name type="scientific">Cladonia borealis</name>
    <dbReference type="NCBI Taxonomy" id="184061"/>
    <lineage>
        <taxon>Eukaryota</taxon>
        <taxon>Fungi</taxon>
        <taxon>Dikarya</taxon>
        <taxon>Ascomycota</taxon>
        <taxon>Pezizomycotina</taxon>
        <taxon>Lecanoromycetes</taxon>
        <taxon>OSLEUM clade</taxon>
        <taxon>Lecanoromycetidae</taxon>
        <taxon>Lecanorales</taxon>
        <taxon>Lecanorineae</taxon>
        <taxon>Cladoniaceae</taxon>
        <taxon>Cladonia</taxon>
    </lineage>
</organism>
<dbReference type="PANTHER" id="PTHR43450:SF1">
    <property type="entry name" value="ASPARTATE--TRNA LIGASE, CYTOPLASMIC"/>
    <property type="match status" value="1"/>
</dbReference>
<sequence>MASQPESSLPERSKGEQGAEGAAPSKSALKKAAKEKEKAEKAAKRQQQEQQEREKAAQNDTASHLYGPMVYSSSSVPTGRYIEDLGDLNAVEEETKVTIEARVYSTRKQSAKLSFLVIGEGDHTIQAVVAEGGEQKISRQMIKWCGGINTESIVRITGLVKKPFEEIKSTSITKYELHVQEIFMVSEAPEQLPIQRKDCNQPPPTEEEGNAEKEGLINVSLKGRLDNRVISLRASAQQAIIELQSEVSFLFAEYMRKHKFKWIQPSYLAGAATEGGAGVFEIKYFETKAYLTQSPQFFKQMAIAGDMKRVCINGPVFRAENSNTKRHLTEFTGLDFEMTIQNHYHEVLSFGEQLMIFIIRALQTRPECQHLVNIIKKAGYPEAGDFQLPPGDEAVRITFAEAKKMLKESGYDIGEDEMEDIDTAQEKALGALILSKHHTDFYTIDKYPRTLRPFYTHPDPTNPLLTNSYDFFMRGQEIMSGAQRIHNYDLLCQNMREKGLDPLAEGFRHYTDAFRYGCAPHGGGGLGLNRIVQFFLGLRDVREATLFPRDPGRLAP</sequence>
<dbReference type="HAMAP" id="MF_02075">
    <property type="entry name" value="Asp_tRNA_synth_type2"/>
    <property type="match status" value="1"/>
</dbReference>
<dbReference type="SUPFAM" id="SSF50249">
    <property type="entry name" value="Nucleic acid-binding proteins"/>
    <property type="match status" value="1"/>
</dbReference>
<gene>
    <name evidence="15" type="ORF">JMJ35_007692</name>
</gene>
<evidence type="ECO:0000256" key="4">
    <source>
        <dbReference type="ARBA" id="ARBA00022490"/>
    </source>
</evidence>
<keyword evidence="6" id="KW-0547">Nucleotide-binding</keyword>
<dbReference type="InterPro" id="IPR004364">
    <property type="entry name" value="Aa-tRNA-synt_II"/>
</dbReference>
<dbReference type="FunFam" id="3.30.930.10:FF:000038">
    <property type="entry name" value="Aspartate--tRNA ligase"/>
    <property type="match status" value="1"/>
</dbReference>
<comment type="catalytic activity">
    <reaction evidence="11">
        <text>tRNA(Asp) + L-aspartate + ATP = L-aspartyl-tRNA(Asp) + AMP + diphosphate</text>
        <dbReference type="Rhea" id="RHEA:19649"/>
        <dbReference type="Rhea" id="RHEA-COMP:9660"/>
        <dbReference type="Rhea" id="RHEA-COMP:9678"/>
        <dbReference type="ChEBI" id="CHEBI:29991"/>
        <dbReference type="ChEBI" id="CHEBI:30616"/>
        <dbReference type="ChEBI" id="CHEBI:33019"/>
        <dbReference type="ChEBI" id="CHEBI:78442"/>
        <dbReference type="ChEBI" id="CHEBI:78516"/>
        <dbReference type="ChEBI" id="CHEBI:456215"/>
        <dbReference type="EC" id="6.1.1.12"/>
    </reaction>
</comment>
<dbReference type="InterPro" id="IPR002312">
    <property type="entry name" value="Asp/Asn-tRNA-synth_IIb"/>
</dbReference>
<dbReference type="InterPro" id="IPR004365">
    <property type="entry name" value="NA-bd_OB_tRNA"/>
</dbReference>
<evidence type="ECO:0000259" key="14">
    <source>
        <dbReference type="PROSITE" id="PS50862"/>
    </source>
</evidence>
<keyword evidence="5" id="KW-0436">Ligase</keyword>
<comment type="similarity">
    <text evidence="2">Belongs to the class-II aminoacyl-tRNA synthetase family. Type 2 subfamily.</text>
</comment>
<keyword evidence="16" id="KW-1185">Reference proteome</keyword>
<dbReference type="CDD" id="cd04320">
    <property type="entry name" value="AspRS_cyto_N"/>
    <property type="match status" value="1"/>
</dbReference>
<evidence type="ECO:0000313" key="16">
    <source>
        <dbReference type="Proteomes" id="UP001166286"/>
    </source>
</evidence>
<dbReference type="AlphaFoldDB" id="A0AA39UZS9"/>
<dbReference type="NCBIfam" id="TIGR00458">
    <property type="entry name" value="aspS_nondisc"/>
    <property type="match status" value="1"/>
</dbReference>
<keyword evidence="7" id="KW-0067">ATP-binding</keyword>
<proteinExistence type="inferred from homology"/>
<dbReference type="InterPro" id="IPR006195">
    <property type="entry name" value="aa-tRNA-synth_II"/>
</dbReference>
<dbReference type="Gene3D" id="2.40.50.140">
    <property type="entry name" value="Nucleic acid-binding proteins"/>
    <property type="match status" value="1"/>
</dbReference>
<evidence type="ECO:0000256" key="12">
    <source>
        <dbReference type="ARBA" id="ARBA00070516"/>
    </source>
</evidence>